<dbReference type="EMBL" id="LHPH01000027">
    <property type="protein sequence ID" value="KPH58023.1"/>
    <property type="molecule type" value="Genomic_DNA"/>
</dbReference>
<evidence type="ECO:0000313" key="7">
    <source>
        <dbReference type="EMBL" id="KPH58023.1"/>
    </source>
</evidence>
<dbReference type="GO" id="GO:0016788">
    <property type="term" value="F:hydrolase activity, acting on ester bonds"/>
    <property type="evidence" value="ECO:0007669"/>
    <property type="project" value="InterPro"/>
</dbReference>
<dbReference type="GO" id="GO:0046872">
    <property type="term" value="F:metal ion binding"/>
    <property type="evidence" value="ECO:0007669"/>
    <property type="project" value="UniProtKB-KW"/>
</dbReference>
<keyword evidence="8" id="KW-1185">Reference proteome</keyword>
<evidence type="ECO:0000313" key="8">
    <source>
        <dbReference type="Proteomes" id="UP000037848"/>
    </source>
</evidence>
<dbReference type="RefSeq" id="WP_054205959.1">
    <property type="nucleotide sequence ID" value="NZ_LHPH01000027.1"/>
</dbReference>
<dbReference type="GO" id="GO:0004519">
    <property type="term" value="F:endonuclease activity"/>
    <property type="evidence" value="ECO:0007669"/>
    <property type="project" value="UniProtKB-KW"/>
</dbReference>
<dbReference type="CDD" id="cd11010">
    <property type="entry name" value="S1-P1_nuclease"/>
    <property type="match status" value="1"/>
</dbReference>
<dbReference type="PANTHER" id="PTHR33146:SF26">
    <property type="entry name" value="ENDONUCLEASE 4"/>
    <property type="match status" value="1"/>
</dbReference>
<dbReference type="PANTHER" id="PTHR33146">
    <property type="entry name" value="ENDONUCLEASE 4"/>
    <property type="match status" value="1"/>
</dbReference>
<dbReference type="InterPro" id="IPR003154">
    <property type="entry name" value="S1/P1nuclease"/>
</dbReference>
<evidence type="ECO:0000256" key="2">
    <source>
        <dbReference type="ARBA" id="ARBA00022723"/>
    </source>
</evidence>
<dbReference type="AlphaFoldDB" id="A0A0N1EPB2"/>
<evidence type="ECO:0000256" key="6">
    <source>
        <dbReference type="ARBA" id="ARBA00023180"/>
    </source>
</evidence>
<evidence type="ECO:0000256" key="1">
    <source>
        <dbReference type="ARBA" id="ARBA00022722"/>
    </source>
</evidence>
<evidence type="ECO:0000256" key="3">
    <source>
        <dbReference type="ARBA" id="ARBA00022759"/>
    </source>
</evidence>
<dbReference type="GO" id="GO:0006308">
    <property type="term" value="P:DNA catabolic process"/>
    <property type="evidence" value="ECO:0007669"/>
    <property type="project" value="InterPro"/>
</dbReference>
<dbReference type="Proteomes" id="UP000037848">
    <property type="component" value="Unassembled WGS sequence"/>
</dbReference>
<gene>
    <name evidence="7" type="ORF">ADS77_18380</name>
</gene>
<organism evidence="7 8">
    <name type="scientific">Pseudoalteromonas porphyrae</name>
    <dbReference type="NCBI Taxonomy" id="187330"/>
    <lineage>
        <taxon>Bacteria</taxon>
        <taxon>Pseudomonadati</taxon>
        <taxon>Pseudomonadota</taxon>
        <taxon>Gammaproteobacteria</taxon>
        <taxon>Alteromonadales</taxon>
        <taxon>Pseudoalteromonadaceae</taxon>
        <taxon>Pseudoalteromonas</taxon>
    </lineage>
</organism>
<dbReference type="PATRIC" id="fig|187330.3.peg.2324"/>
<comment type="caution">
    <text evidence="7">The sequence shown here is derived from an EMBL/GenBank/DDBJ whole genome shotgun (WGS) entry which is preliminary data.</text>
</comment>
<proteinExistence type="predicted"/>
<dbReference type="GO" id="GO:0003676">
    <property type="term" value="F:nucleic acid binding"/>
    <property type="evidence" value="ECO:0007669"/>
    <property type="project" value="InterPro"/>
</dbReference>
<keyword evidence="6" id="KW-0325">Glycoprotein</keyword>
<reference evidence="7 8" key="1">
    <citation type="submission" date="2015-08" db="EMBL/GenBank/DDBJ databases">
        <title>Draft Genome Sequence of Pseudoalteromonas porphyrae UCD-SED14.</title>
        <authorList>
            <person name="Coil D.A."/>
            <person name="Jospin G."/>
            <person name="Lee R.D."/>
            <person name="Eisen J.A."/>
        </authorList>
    </citation>
    <scope>NUCLEOTIDE SEQUENCE [LARGE SCALE GENOMIC DNA]</scope>
    <source>
        <strain evidence="7 8">UCD-SED14</strain>
    </source>
</reference>
<dbReference type="Gene3D" id="1.10.575.10">
    <property type="entry name" value="P1 Nuclease"/>
    <property type="match status" value="1"/>
</dbReference>
<evidence type="ECO:0000256" key="5">
    <source>
        <dbReference type="ARBA" id="ARBA00023157"/>
    </source>
</evidence>
<keyword evidence="1" id="KW-0540">Nuclease</keyword>
<dbReference type="InterPro" id="IPR008947">
    <property type="entry name" value="PLipase_C/P1_nuclease_dom_sf"/>
</dbReference>
<dbReference type="OrthoDB" id="267579at2"/>
<keyword evidence="2" id="KW-0479">Metal-binding</keyword>
<sequence length="286" mass="32314">MLSKITLGIHSFLVICLLLTTHNASAWGQNGHRIIGQIAEVHLTPTTQSALLPLLEGESLAQISTWADEMRSDPSAFWQKKSSRWHYINAPDSTTGFIHNHNHSLNKDTVTNILEGIHFSINTLKDKKSSIDAKRFSLRFLVHLVGDSHQPFHAGRKEDRGGNNISVTFFGQDTNLHSLWDTKLIENENLSYTEFAHFINSNDKLLIADYLQSTPAMWLEESNNIANVIYNKNETKISYQYIYTNMPIIKTRLQQSGIRLSGLLNLIFDNSAKPLVDALKMPANTN</sequence>
<keyword evidence="4" id="KW-0378">Hydrolase</keyword>
<dbReference type="Pfam" id="PF02265">
    <property type="entry name" value="S1-P1_nuclease"/>
    <property type="match status" value="1"/>
</dbReference>
<dbReference type="SUPFAM" id="SSF48537">
    <property type="entry name" value="Phospholipase C/P1 nuclease"/>
    <property type="match status" value="1"/>
</dbReference>
<keyword evidence="5" id="KW-1015">Disulfide bond</keyword>
<accession>A0A0N1EPB2</accession>
<name>A0A0N1EPB2_9GAMM</name>
<dbReference type="STRING" id="187330.AMS58_15535"/>
<evidence type="ECO:0000256" key="4">
    <source>
        <dbReference type="ARBA" id="ARBA00022801"/>
    </source>
</evidence>
<keyword evidence="3" id="KW-0255">Endonuclease</keyword>
<protein>
    <submittedName>
        <fullName evidence="7">S1/P1 Nuclease</fullName>
    </submittedName>
</protein>